<dbReference type="InterPro" id="IPR036852">
    <property type="entry name" value="Peptidase_S8/S53_dom_sf"/>
</dbReference>
<evidence type="ECO:0000313" key="2">
    <source>
        <dbReference type="EMBL" id="QGW29242.1"/>
    </source>
</evidence>
<dbReference type="Proteomes" id="UP000426027">
    <property type="component" value="Chromosome"/>
</dbReference>
<dbReference type="Gene3D" id="3.40.50.200">
    <property type="entry name" value="Peptidase S8/S53 domain"/>
    <property type="match status" value="1"/>
</dbReference>
<dbReference type="InterPro" id="IPR000209">
    <property type="entry name" value="Peptidase_S8/S53_dom"/>
</dbReference>
<keyword evidence="3" id="KW-1185">Reference proteome</keyword>
<dbReference type="GO" id="GO:0004252">
    <property type="term" value="F:serine-type endopeptidase activity"/>
    <property type="evidence" value="ECO:0007669"/>
    <property type="project" value="InterPro"/>
</dbReference>
<dbReference type="AlphaFoldDB" id="A0A6I6GQN6"/>
<reference evidence="2 3" key="1">
    <citation type="submission" date="2019-11" db="EMBL/GenBank/DDBJ databases">
        <authorList>
            <person name="Im W.T."/>
        </authorList>
    </citation>
    <scope>NUCLEOTIDE SEQUENCE [LARGE SCALE GENOMIC DNA]</scope>
    <source>
        <strain evidence="2 3">SB-02</strain>
    </source>
</reference>
<organism evidence="2 3">
    <name type="scientific">Phnomibacter ginsenosidimutans</name>
    <dbReference type="NCBI Taxonomy" id="2676868"/>
    <lineage>
        <taxon>Bacteria</taxon>
        <taxon>Pseudomonadati</taxon>
        <taxon>Bacteroidota</taxon>
        <taxon>Chitinophagia</taxon>
        <taxon>Chitinophagales</taxon>
        <taxon>Chitinophagaceae</taxon>
        <taxon>Phnomibacter</taxon>
    </lineage>
</organism>
<dbReference type="RefSeq" id="WP_157479595.1">
    <property type="nucleotide sequence ID" value="NZ_CP046566.1"/>
</dbReference>
<feature type="domain" description="Peptidase S8/S53" evidence="1">
    <location>
        <begin position="15"/>
        <end position="115"/>
    </location>
</feature>
<dbReference type="EMBL" id="CP046566">
    <property type="protein sequence ID" value="QGW29242.1"/>
    <property type="molecule type" value="Genomic_DNA"/>
</dbReference>
<dbReference type="KEGG" id="fls:GLV81_14990"/>
<evidence type="ECO:0000313" key="3">
    <source>
        <dbReference type="Proteomes" id="UP000426027"/>
    </source>
</evidence>
<dbReference type="Pfam" id="PF00082">
    <property type="entry name" value="Peptidase_S8"/>
    <property type="match status" value="1"/>
</dbReference>
<proteinExistence type="predicted"/>
<dbReference type="GO" id="GO:0006508">
    <property type="term" value="P:proteolysis"/>
    <property type="evidence" value="ECO:0007669"/>
    <property type="project" value="InterPro"/>
</dbReference>
<accession>A0A6I6GQN6</accession>
<gene>
    <name evidence="2" type="ORF">GLV81_14990</name>
</gene>
<name>A0A6I6GQN6_9BACT</name>
<sequence>MWQVLLLGNGAAQASRKYTGMAPEADIVVVKGGESSFTTTNIINGMSYLQNLSATLGKPVVLNMSLGGLTGAHDGTRADEIALDNFTASGPGRVVVVSAGNSNGSLLHTTATLNSAASQTVNFTVPSGTSGTDVFQYRVYANDNSNVSALVTTPSAENVTAAAGESKAVSVAAGNFTVNIVNDIDPANGDRYVNLYITRTAGNPVGTWSLQITNNAAVPITLHGWLNYRSTSFSTTSVSTGDNNYLVGSPGNASSAITVASFVGKIGWYSQGANGGFIYSGGATQIKFLLSAPLAPAAMERKNRISLLLVRRWFRYCRPTLHLLLRKM</sequence>
<evidence type="ECO:0000259" key="1">
    <source>
        <dbReference type="Pfam" id="PF00082"/>
    </source>
</evidence>
<protein>
    <submittedName>
        <fullName evidence="2">S8 family serine peptidase</fullName>
    </submittedName>
</protein>
<dbReference type="SUPFAM" id="SSF52743">
    <property type="entry name" value="Subtilisin-like"/>
    <property type="match status" value="1"/>
</dbReference>